<dbReference type="EMBL" id="MU277204">
    <property type="protein sequence ID" value="KAI0063094.1"/>
    <property type="molecule type" value="Genomic_DNA"/>
</dbReference>
<feature type="non-terminal residue" evidence="1">
    <location>
        <position position="1"/>
    </location>
</feature>
<evidence type="ECO:0000313" key="1">
    <source>
        <dbReference type="EMBL" id="KAI0063094.1"/>
    </source>
</evidence>
<reference evidence="1" key="1">
    <citation type="submission" date="2021-03" db="EMBL/GenBank/DDBJ databases">
        <authorList>
            <consortium name="DOE Joint Genome Institute"/>
            <person name="Ahrendt S."/>
            <person name="Looney B.P."/>
            <person name="Miyauchi S."/>
            <person name="Morin E."/>
            <person name="Drula E."/>
            <person name="Courty P.E."/>
            <person name="Chicoki N."/>
            <person name="Fauchery L."/>
            <person name="Kohler A."/>
            <person name="Kuo A."/>
            <person name="Labutti K."/>
            <person name="Pangilinan J."/>
            <person name="Lipzen A."/>
            <person name="Riley R."/>
            <person name="Andreopoulos W."/>
            <person name="He G."/>
            <person name="Johnson J."/>
            <person name="Barry K.W."/>
            <person name="Grigoriev I.V."/>
            <person name="Nagy L."/>
            <person name="Hibbett D."/>
            <person name="Henrissat B."/>
            <person name="Matheny P.B."/>
            <person name="Labbe J."/>
            <person name="Martin F."/>
        </authorList>
    </citation>
    <scope>NUCLEOTIDE SEQUENCE</scope>
    <source>
        <strain evidence="1">HHB10654</strain>
    </source>
</reference>
<gene>
    <name evidence="1" type="ORF">BV25DRAFT_1824644</name>
</gene>
<reference evidence="1" key="2">
    <citation type="journal article" date="2022" name="New Phytol.">
        <title>Evolutionary transition to the ectomycorrhizal habit in the genomes of a hyperdiverse lineage of mushroom-forming fungi.</title>
        <authorList>
            <person name="Looney B."/>
            <person name="Miyauchi S."/>
            <person name="Morin E."/>
            <person name="Drula E."/>
            <person name="Courty P.E."/>
            <person name="Kohler A."/>
            <person name="Kuo A."/>
            <person name="LaButti K."/>
            <person name="Pangilinan J."/>
            <person name="Lipzen A."/>
            <person name="Riley R."/>
            <person name="Andreopoulos W."/>
            <person name="He G."/>
            <person name="Johnson J."/>
            <person name="Nolan M."/>
            <person name="Tritt A."/>
            <person name="Barry K.W."/>
            <person name="Grigoriev I.V."/>
            <person name="Nagy L.G."/>
            <person name="Hibbett D."/>
            <person name="Henrissat B."/>
            <person name="Matheny P.B."/>
            <person name="Labbe J."/>
            <person name="Martin F.M."/>
        </authorList>
    </citation>
    <scope>NUCLEOTIDE SEQUENCE</scope>
    <source>
        <strain evidence="1">HHB10654</strain>
    </source>
</reference>
<sequence>TTAHWRLTGQWNREANAILCPNPKPYHPPVDALYAPDLLDWVGLSFIDPTTKIQYAVADAGTSVTEGAYFVLTTQDGCREQVSTKSFAAMVKDIPMPSDED</sequence>
<name>A0ACB8T2W9_9AGAM</name>
<organism evidence="1 2">
    <name type="scientific">Artomyces pyxidatus</name>
    <dbReference type="NCBI Taxonomy" id="48021"/>
    <lineage>
        <taxon>Eukaryota</taxon>
        <taxon>Fungi</taxon>
        <taxon>Dikarya</taxon>
        <taxon>Basidiomycota</taxon>
        <taxon>Agaricomycotina</taxon>
        <taxon>Agaricomycetes</taxon>
        <taxon>Russulales</taxon>
        <taxon>Auriscalpiaceae</taxon>
        <taxon>Artomyces</taxon>
    </lineage>
</organism>
<dbReference type="Proteomes" id="UP000814140">
    <property type="component" value="Unassembled WGS sequence"/>
</dbReference>
<evidence type="ECO:0000313" key="2">
    <source>
        <dbReference type="Proteomes" id="UP000814140"/>
    </source>
</evidence>
<comment type="caution">
    <text evidence="1">The sequence shown here is derived from an EMBL/GenBank/DDBJ whole genome shotgun (WGS) entry which is preliminary data.</text>
</comment>
<accession>A0ACB8T2W9</accession>
<keyword evidence="2" id="KW-1185">Reference proteome</keyword>
<proteinExistence type="predicted"/>
<protein>
    <submittedName>
        <fullName evidence="1">Uncharacterized protein</fullName>
    </submittedName>
</protein>